<evidence type="ECO:0000313" key="1">
    <source>
        <dbReference type="EMBL" id="VEL39569.1"/>
    </source>
</evidence>
<reference evidence="1" key="1">
    <citation type="submission" date="2018-11" db="EMBL/GenBank/DDBJ databases">
        <authorList>
            <consortium name="Pathogen Informatics"/>
        </authorList>
    </citation>
    <scope>NUCLEOTIDE SEQUENCE</scope>
</reference>
<dbReference type="EMBL" id="CAAALY010261700">
    <property type="protein sequence ID" value="VEL39569.1"/>
    <property type="molecule type" value="Genomic_DNA"/>
</dbReference>
<proteinExistence type="predicted"/>
<comment type="caution">
    <text evidence="1">The sequence shown here is derived from an EMBL/GenBank/DDBJ whole genome shotgun (WGS) entry which is preliminary data.</text>
</comment>
<dbReference type="Proteomes" id="UP000784294">
    <property type="component" value="Unassembled WGS sequence"/>
</dbReference>
<sequence length="62" mass="7030">MRTAWLGLVSGRINSLHQSDESLQPGDNFDEMTNAQATLIKLESVCRANWRTQAQVYTHMHA</sequence>
<name>A0A3S5CUU9_9PLAT</name>
<organism evidence="1 2">
    <name type="scientific">Protopolystoma xenopodis</name>
    <dbReference type="NCBI Taxonomy" id="117903"/>
    <lineage>
        <taxon>Eukaryota</taxon>
        <taxon>Metazoa</taxon>
        <taxon>Spiralia</taxon>
        <taxon>Lophotrochozoa</taxon>
        <taxon>Platyhelminthes</taxon>
        <taxon>Monogenea</taxon>
        <taxon>Polyopisthocotylea</taxon>
        <taxon>Polystomatidea</taxon>
        <taxon>Polystomatidae</taxon>
        <taxon>Protopolystoma</taxon>
    </lineage>
</organism>
<gene>
    <name evidence="1" type="ORF">PXEA_LOCUS33009</name>
</gene>
<dbReference type="AlphaFoldDB" id="A0A3S5CUU9"/>
<keyword evidence="2" id="KW-1185">Reference proteome</keyword>
<accession>A0A3S5CUU9</accession>
<evidence type="ECO:0000313" key="2">
    <source>
        <dbReference type="Proteomes" id="UP000784294"/>
    </source>
</evidence>
<protein>
    <submittedName>
        <fullName evidence="1">Uncharacterized protein</fullName>
    </submittedName>
</protein>